<dbReference type="EC" id="2.1.1.100" evidence="5"/>
<comment type="subcellular location">
    <subcellularLocation>
        <location evidence="5">Endoplasmic reticulum membrane</location>
        <topology evidence="5">Multi-pass membrane protein</topology>
    </subcellularLocation>
    <subcellularLocation>
        <location evidence="1">Membrane</location>
        <topology evidence="1">Multi-pass membrane protein</topology>
    </subcellularLocation>
</comment>
<feature type="transmembrane region" description="Helical" evidence="5">
    <location>
        <begin position="144"/>
        <end position="166"/>
    </location>
</feature>
<evidence type="ECO:0000313" key="8">
    <source>
        <dbReference type="Proteomes" id="UP000266234"/>
    </source>
</evidence>
<dbReference type="GO" id="GO:0004671">
    <property type="term" value="F:protein C-terminal S-isoprenylcysteine carboxyl O-methyltransferase activity"/>
    <property type="evidence" value="ECO:0007669"/>
    <property type="project" value="UniProtKB-EC"/>
</dbReference>
<keyword evidence="2 5" id="KW-0812">Transmembrane</keyword>
<feature type="transmembrane region" description="Helical" evidence="5">
    <location>
        <begin position="186"/>
        <end position="205"/>
    </location>
</feature>
<keyword evidence="3 5" id="KW-1133">Transmembrane helix</keyword>
<dbReference type="GO" id="GO:0032259">
    <property type="term" value="P:methylation"/>
    <property type="evidence" value="ECO:0007669"/>
    <property type="project" value="UniProtKB-KW"/>
</dbReference>
<comment type="catalytic activity">
    <reaction evidence="5">
        <text>[protein]-C-terminal S-[(2E,6E)-farnesyl]-L-cysteine + S-adenosyl-L-methionine = [protein]-C-terminal S-[(2E,6E)-farnesyl]-L-cysteine methyl ester + S-adenosyl-L-homocysteine</text>
        <dbReference type="Rhea" id="RHEA:21672"/>
        <dbReference type="Rhea" id="RHEA-COMP:12125"/>
        <dbReference type="Rhea" id="RHEA-COMP:12126"/>
        <dbReference type="ChEBI" id="CHEBI:57856"/>
        <dbReference type="ChEBI" id="CHEBI:59789"/>
        <dbReference type="ChEBI" id="CHEBI:90510"/>
        <dbReference type="ChEBI" id="CHEBI:90511"/>
        <dbReference type="EC" id="2.1.1.100"/>
    </reaction>
</comment>
<comment type="caution">
    <text evidence="7">The sequence shown here is derived from an EMBL/GenBank/DDBJ whole genome shotgun (WGS) entry which is preliminary data.</text>
</comment>
<keyword evidence="5 7" id="KW-0489">Methyltransferase</keyword>
<dbReference type="Proteomes" id="UP000266234">
    <property type="component" value="Unassembled WGS sequence"/>
</dbReference>
<dbReference type="AlphaFoldDB" id="A0A395SI73"/>
<reference evidence="7 8" key="1">
    <citation type="journal article" date="2018" name="PLoS Pathog.">
        <title>Evolution of structural diversity of trichothecenes, a family of toxins produced by plant pathogenic and entomopathogenic fungi.</title>
        <authorList>
            <person name="Proctor R.H."/>
            <person name="McCormick S.P."/>
            <person name="Kim H.S."/>
            <person name="Cardoza R.E."/>
            <person name="Stanley A.M."/>
            <person name="Lindo L."/>
            <person name="Kelly A."/>
            <person name="Brown D.W."/>
            <person name="Lee T."/>
            <person name="Vaughan M.M."/>
            <person name="Alexander N.J."/>
            <person name="Busman M."/>
            <person name="Gutierrez S."/>
        </authorList>
    </citation>
    <scope>NUCLEOTIDE SEQUENCE [LARGE SCALE GENOMIC DNA]</scope>
    <source>
        <strain evidence="7 8">NRRL 20695</strain>
    </source>
</reference>
<dbReference type="InterPro" id="IPR007269">
    <property type="entry name" value="ICMT_MeTrfase"/>
</dbReference>
<dbReference type="STRING" id="694270.A0A395SI73"/>
<gene>
    <name evidence="7" type="ORF">FLONG3_6877</name>
</gene>
<keyword evidence="5" id="KW-0949">S-adenosyl-L-methionine</keyword>
<dbReference type="Pfam" id="PF04140">
    <property type="entry name" value="ICMT"/>
    <property type="match status" value="1"/>
</dbReference>
<accession>A0A395SI73</accession>
<name>A0A395SI73_9HYPO</name>
<dbReference type="OrthoDB" id="422086at2759"/>
<evidence type="ECO:0000256" key="3">
    <source>
        <dbReference type="ARBA" id="ARBA00022989"/>
    </source>
</evidence>
<dbReference type="GO" id="GO:0005789">
    <property type="term" value="C:endoplasmic reticulum membrane"/>
    <property type="evidence" value="ECO:0007669"/>
    <property type="project" value="UniProtKB-SubCell"/>
</dbReference>
<keyword evidence="6" id="KW-0732">Signal</keyword>
<feature type="signal peptide" evidence="6">
    <location>
        <begin position="1"/>
        <end position="22"/>
    </location>
</feature>
<evidence type="ECO:0000313" key="7">
    <source>
        <dbReference type="EMBL" id="RGP72154.1"/>
    </source>
</evidence>
<comment type="similarity">
    <text evidence="5">Belongs to the class VI-like SAM-binding methyltransferase superfamily. Isoprenylcysteine carboxyl methyltransferase family.</text>
</comment>
<feature type="transmembrane region" description="Helical" evidence="5">
    <location>
        <begin position="104"/>
        <end position="123"/>
    </location>
</feature>
<keyword evidence="7" id="KW-0808">Transferase</keyword>
<proteinExistence type="inferred from homology"/>
<evidence type="ECO:0000256" key="2">
    <source>
        <dbReference type="ARBA" id="ARBA00022692"/>
    </source>
</evidence>
<keyword evidence="8" id="KW-1185">Reference proteome</keyword>
<evidence type="ECO:0000256" key="4">
    <source>
        <dbReference type="ARBA" id="ARBA00023136"/>
    </source>
</evidence>
<evidence type="ECO:0000256" key="5">
    <source>
        <dbReference type="RuleBase" id="RU362022"/>
    </source>
</evidence>
<sequence>MAIPISLSQASLAAAILGSVYGNYVALSPPNPSTHVAPSTGDSVRGLFLTKKHSAKVALAPWGLLALQSAALALRYPAIPASILRHGAENGLNMNLITWTPSTAIPLALIFCAGIPLRLIPYASLGKDFTFALRKPDRLKTTGIYRYVQHPSYTGLLILIFSNAALFGRLDGPISCWIPSEYYNPLYWMLGLIAPTASLFLYGVWKRVSEEEKMLKSAFGKEWETWHANTARFIPYVL</sequence>
<dbReference type="Gene3D" id="1.20.120.1630">
    <property type="match status" value="1"/>
</dbReference>
<keyword evidence="5" id="KW-0256">Endoplasmic reticulum</keyword>
<dbReference type="EMBL" id="PXOG01000151">
    <property type="protein sequence ID" value="RGP72154.1"/>
    <property type="molecule type" value="Genomic_DNA"/>
</dbReference>
<feature type="chain" id="PRO_5017421047" description="Protein-S-isoprenylcysteine O-methyltransferase" evidence="6">
    <location>
        <begin position="23"/>
        <end position="238"/>
    </location>
</feature>
<comment type="caution">
    <text evidence="5">Lacks conserved residue(s) required for the propagation of feature annotation.</text>
</comment>
<protein>
    <recommendedName>
        <fullName evidence="5">Protein-S-isoprenylcysteine O-methyltransferase</fullName>
        <ecNumber evidence="5">2.1.1.100</ecNumber>
    </recommendedName>
</protein>
<evidence type="ECO:0000256" key="1">
    <source>
        <dbReference type="ARBA" id="ARBA00004141"/>
    </source>
</evidence>
<evidence type="ECO:0000256" key="6">
    <source>
        <dbReference type="SAM" id="SignalP"/>
    </source>
</evidence>
<keyword evidence="4 5" id="KW-0472">Membrane</keyword>
<organism evidence="7 8">
    <name type="scientific">Fusarium longipes</name>
    <dbReference type="NCBI Taxonomy" id="694270"/>
    <lineage>
        <taxon>Eukaryota</taxon>
        <taxon>Fungi</taxon>
        <taxon>Dikarya</taxon>
        <taxon>Ascomycota</taxon>
        <taxon>Pezizomycotina</taxon>
        <taxon>Sordariomycetes</taxon>
        <taxon>Hypocreomycetidae</taxon>
        <taxon>Hypocreales</taxon>
        <taxon>Nectriaceae</taxon>
        <taxon>Fusarium</taxon>
    </lineage>
</organism>